<organism evidence="2 3">
    <name type="scientific">Pseudomonas syringae pv. japonica str. M301072</name>
    <dbReference type="NCBI Taxonomy" id="629262"/>
    <lineage>
        <taxon>Bacteria</taxon>
        <taxon>Pseudomonadati</taxon>
        <taxon>Pseudomonadota</taxon>
        <taxon>Gammaproteobacteria</taxon>
        <taxon>Pseudomonadales</taxon>
        <taxon>Pseudomonadaceae</taxon>
        <taxon>Pseudomonas</taxon>
        <taxon>Pseudomonas syringae</taxon>
    </lineage>
</organism>
<gene>
    <name evidence="2" type="ORF">PSYJA_35072</name>
</gene>
<evidence type="ECO:0000313" key="2">
    <source>
        <dbReference type="EMBL" id="EGH33860.1"/>
    </source>
</evidence>
<keyword evidence="1" id="KW-0472">Membrane</keyword>
<protein>
    <submittedName>
        <fullName evidence="2">Major facilitator superfamily transporter</fullName>
    </submittedName>
</protein>
<feature type="transmembrane region" description="Helical" evidence="1">
    <location>
        <begin position="29"/>
        <end position="48"/>
    </location>
</feature>
<feature type="non-terminal residue" evidence="2">
    <location>
        <position position="1"/>
    </location>
</feature>
<keyword evidence="1" id="KW-1133">Transmembrane helix</keyword>
<sequence length="56" mass="5940">SAYAVFFDLALAIAGPAMGAIALGQGYDWIFFYAALLSVCALALTIWLSRRAAQAQ</sequence>
<reference evidence="2 3" key="1">
    <citation type="journal article" date="2011" name="PLoS Pathog.">
        <title>Dynamic evolution of pathogenicity revealed by sequencing and comparative genomics of 19 Pseudomonas syringae isolates.</title>
        <authorList>
            <person name="Baltrus D.A."/>
            <person name="Nishimura M.T."/>
            <person name="Romanchuk A."/>
            <person name="Chang J.H."/>
            <person name="Mukhtar M.S."/>
            <person name="Cherkis K."/>
            <person name="Roach J."/>
            <person name="Grant S.R."/>
            <person name="Jones C.D."/>
            <person name="Dangl J.L."/>
        </authorList>
    </citation>
    <scope>NUCLEOTIDE SEQUENCE [LARGE SCALE GENOMIC DNA]</scope>
    <source>
        <strain evidence="3">M301072PT</strain>
    </source>
</reference>
<dbReference type="EMBL" id="AEAH01001993">
    <property type="protein sequence ID" value="EGH33860.1"/>
    <property type="molecule type" value="Genomic_DNA"/>
</dbReference>
<evidence type="ECO:0000256" key="1">
    <source>
        <dbReference type="SAM" id="Phobius"/>
    </source>
</evidence>
<dbReference type="Proteomes" id="UP000004471">
    <property type="component" value="Unassembled WGS sequence"/>
</dbReference>
<keyword evidence="1" id="KW-0812">Transmembrane</keyword>
<proteinExistence type="predicted"/>
<name>F3FUG8_PSESX</name>
<accession>F3FUG8</accession>
<comment type="caution">
    <text evidence="2">The sequence shown here is derived from an EMBL/GenBank/DDBJ whole genome shotgun (WGS) entry which is preliminary data.</text>
</comment>
<dbReference type="AlphaFoldDB" id="F3FUG8"/>
<evidence type="ECO:0000313" key="3">
    <source>
        <dbReference type="Proteomes" id="UP000004471"/>
    </source>
</evidence>
<dbReference type="PATRIC" id="fig|629262.5.peg.5523"/>
<dbReference type="HOGENOM" id="CLU_3001286_0_0_6"/>